<feature type="compositionally biased region" description="Basic and acidic residues" evidence="2">
    <location>
        <begin position="762"/>
        <end position="780"/>
    </location>
</feature>
<feature type="compositionally biased region" description="Basic and acidic residues" evidence="2">
    <location>
        <begin position="494"/>
        <end position="546"/>
    </location>
</feature>
<feature type="region of interest" description="Disordered" evidence="2">
    <location>
        <begin position="758"/>
        <end position="786"/>
    </location>
</feature>
<proteinExistence type="predicted"/>
<organism evidence="4 5">
    <name type="scientific">Saccharopolyspora erythraea</name>
    <name type="common">Streptomyces erythraeus</name>
    <dbReference type="NCBI Taxonomy" id="1836"/>
    <lineage>
        <taxon>Bacteria</taxon>
        <taxon>Bacillati</taxon>
        <taxon>Actinomycetota</taxon>
        <taxon>Actinomycetes</taxon>
        <taxon>Pseudonocardiales</taxon>
        <taxon>Pseudonocardiaceae</taxon>
        <taxon>Saccharopolyspora</taxon>
    </lineage>
</organism>
<keyword evidence="5" id="KW-1185">Reference proteome</keyword>
<dbReference type="EMBL" id="BAAAGS010000010">
    <property type="protein sequence ID" value="GAA0522023.1"/>
    <property type="molecule type" value="Genomic_DNA"/>
</dbReference>
<evidence type="ECO:0000256" key="2">
    <source>
        <dbReference type="SAM" id="MobiDB-lite"/>
    </source>
</evidence>
<feature type="region of interest" description="Disordered" evidence="2">
    <location>
        <begin position="336"/>
        <end position="559"/>
    </location>
</feature>
<protein>
    <recommendedName>
        <fullName evidence="3">Putative T7SS secretion signal domain-containing protein</fullName>
    </recommendedName>
</protein>
<dbReference type="InterPro" id="IPR049082">
    <property type="entry name" value="T7SS_signal"/>
</dbReference>
<feature type="compositionally biased region" description="Polar residues" evidence="2">
    <location>
        <begin position="470"/>
        <end position="481"/>
    </location>
</feature>
<dbReference type="PRINTS" id="PR01217">
    <property type="entry name" value="PRICHEXTENSN"/>
</dbReference>
<evidence type="ECO:0000313" key="4">
    <source>
        <dbReference type="EMBL" id="GAA0522023.1"/>
    </source>
</evidence>
<dbReference type="Proteomes" id="UP001500729">
    <property type="component" value="Unassembled WGS sequence"/>
</dbReference>
<evidence type="ECO:0000313" key="5">
    <source>
        <dbReference type="Proteomes" id="UP001500729"/>
    </source>
</evidence>
<accession>A0ABP3MJZ0</accession>
<feature type="domain" description="Putative T7SS secretion signal" evidence="3">
    <location>
        <begin position="31"/>
        <end position="204"/>
    </location>
</feature>
<feature type="compositionally biased region" description="Pro residues" evidence="2">
    <location>
        <begin position="360"/>
        <end position="382"/>
    </location>
</feature>
<name>A0ABP3MJZ0_SACER</name>
<evidence type="ECO:0000259" key="3">
    <source>
        <dbReference type="Pfam" id="PF21725"/>
    </source>
</evidence>
<comment type="caution">
    <text evidence="4">The sequence shown here is derived from an EMBL/GenBank/DDBJ whole genome shotgun (WGS) entry which is preliminary data.</text>
</comment>
<feature type="coiled-coil region" evidence="1">
    <location>
        <begin position="105"/>
        <end position="139"/>
    </location>
</feature>
<reference evidence="5" key="1">
    <citation type="journal article" date="2019" name="Int. J. Syst. Evol. Microbiol.">
        <title>The Global Catalogue of Microorganisms (GCM) 10K type strain sequencing project: providing services to taxonomists for standard genome sequencing and annotation.</title>
        <authorList>
            <consortium name="The Broad Institute Genomics Platform"/>
            <consortium name="The Broad Institute Genome Sequencing Center for Infectious Disease"/>
            <person name="Wu L."/>
            <person name="Ma J."/>
        </authorList>
    </citation>
    <scope>NUCLEOTIDE SEQUENCE [LARGE SCALE GENOMIC DNA]</scope>
    <source>
        <strain evidence="5">JCM 10303</strain>
    </source>
</reference>
<sequence>MAWTNTSSFSEDMNSLGSELKYLGQVTGLVEEDLIPGDPAVAEELAAHLMKLGAAFEKAGEGFKRIDAGGWEGKAADAAREYLTATLPPRWLAAADAHTEAGTAVQDYARVLADAKARAEQAKQALDRANAESEKARLAHNAAVERYNADPGAGAAPPECSDPGAQARAQAEREIAAAKAAVADADLRAARIVGRAMEAAPAEPGMLAQLAANAEDLVQGLGAGVGSLVGGAVDAVVGLGTTVVGAVGFMTTYGNPAWTMTHPQEFAQFNAQVDGLVKAAATDPAGFGYQVGKTMLNVEGWKNDPLRAAGEMVPDAVGSIVGGAGIASRVGRSVGKVGDVAGDLGKTAGRVDGVPRHTPEPPPRPQPPAPQPRPEPPAPQQQPRPEHPSAQPRQQAPSPQQPSSPTTPWGDYNDLPPSTAHHAPPDTTPSWGQPEPSYPTRPDGGFGPMGSAQEVVEQAPRYAEKVDRTSPWQGDFDNTPSGPHERPTTPTTDPLDRIPEPEVPTHRNGDHENGPDQPGHHDGHDDPPGHGRDDPSPRGDGDRPGVDELFPEPGAPFDEGRALHTFREALDGQYGDLTVAVKEVSGNAGSYRMVADILDANGQPAGTAIRDFYRLDDGGLSVTHNKLEIHDPELRGSGFAGEFNGKLEDWYRKSGVEEIRLQANIDVGSYAWARQGYEFANHAQAVQHILPRLHDEIARAERDLAGLHDQLRQPDAEHGVLSKAIDHQEKLLRSAREIETRFHEGSDKFPTPWEISNLGRPEGLKPGESRDLRWPGKDVLQDPSGRENVMWHGVKKL</sequence>
<evidence type="ECO:0000256" key="1">
    <source>
        <dbReference type="SAM" id="Coils"/>
    </source>
</evidence>
<keyword evidence="1" id="KW-0175">Coiled coil</keyword>
<dbReference type="Pfam" id="PF21725">
    <property type="entry name" value="T7SS_signal"/>
    <property type="match status" value="1"/>
</dbReference>
<gene>
    <name evidence="4" type="ORF">GCM10009533_21470</name>
</gene>
<feature type="compositionally biased region" description="Low complexity" evidence="2">
    <location>
        <begin position="388"/>
        <end position="408"/>
    </location>
</feature>